<dbReference type="PANTHER" id="PTHR33798:SF5">
    <property type="entry name" value="FLAVIN REDUCTASE LIKE DOMAIN-CONTAINING PROTEIN"/>
    <property type="match status" value="1"/>
</dbReference>
<evidence type="ECO:0000256" key="2">
    <source>
        <dbReference type="ARBA" id="ARBA00022630"/>
    </source>
</evidence>
<evidence type="ECO:0000256" key="1">
    <source>
        <dbReference type="ARBA" id="ARBA00001917"/>
    </source>
</evidence>
<evidence type="ECO:0000256" key="4">
    <source>
        <dbReference type="ARBA" id="ARBA00038054"/>
    </source>
</evidence>
<dbReference type="SUPFAM" id="SSF50475">
    <property type="entry name" value="FMN-binding split barrel"/>
    <property type="match status" value="1"/>
</dbReference>
<evidence type="ECO:0000256" key="3">
    <source>
        <dbReference type="ARBA" id="ARBA00022643"/>
    </source>
</evidence>
<feature type="domain" description="Flavin reductase like" evidence="5">
    <location>
        <begin position="22"/>
        <end position="168"/>
    </location>
</feature>
<reference evidence="6 7" key="1">
    <citation type="journal article" date="2023" name="Antonie Van Leeuwenhoek">
        <title>Mesoterricola silvestris gen. nov., sp. nov., Mesoterricola sediminis sp. nov., Geothrix oryzae sp. nov., Geothrix edaphica sp. nov., Geothrix rubra sp. nov., and Geothrix limicola sp. nov., six novel members of Acidobacteriota isolated from soils.</title>
        <authorList>
            <person name="Itoh H."/>
            <person name="Sugisawa Y."/>
            <person name="Mise K."/>
            <person name="Xu Z."/>
            <person name="Kuniyasu M."/>
            <person name="Ushijima N."/>
            <person name="Kawano K."/>
            <person name="Kobayashi E."/>
            <person name="Shiratori Y."/>
            <person name="Masuda Y."/>
            <person name="Senoo K."/>
        </authorList>
    </citation>
    <scope>NUCLEOTIDE SEQUENCE [LARGE SCALE GENOMIC DNA]</scope>
    <source>
        <strain evidence="6 7">Red804</strain>
    </source>
</reference>
<dbReference type="Proteomes" id="UP001165069">
    <property type="component" value="Unassembled WGS sequence"/>
</dbReference>
<comment type="caution">
    <text evidence="6">The sequence shown here is derived from an EMBL/GenBank/DDBJ whole genome shotgun (WGS) entry which is preliminary data.</text>
</comment>
<evidence type="ECO:0000313" key="7">
    <source>
        <dbReference type="Proteomes" id="UP001165069"/>
    </source>
</evidence>
<comment type="cofactor">
    <cofactor evidence="1">
        <name>FMN</name>
        <dbReference type="ChEBI" id="CHEBI:58210"/>
    </cofactor>
</comment>
<evidence type="ECO:0000313" key="6">
    <source>
        <dbReference type="EMBL" id="GLH73146.1"/>
    </source>
</evidence>
<dbReference type="PANTHER" id="PTHR33798">
    <property type="entry name" value="FLAVOPROTEIN OXYGENASE"/>
    <property type="match status" value="1"/>
</dbReference>
<proteinExistence type="inferred from homology"/>
<dbReference type="SMART" id="SM00903">
    <property type="entry name" value="Flavin_Reduct"/>
    <property type="match status" value="1"/>
</dbReference>
<dbReference type="Gene3D" id="2.30.110.10">
    <property type="entry name" value="Electron Transport, Fmn-binding Protein, Chain A"/>
    <property type="match status" value="1"/>
</dbReference>
<organism evidence="6 7">
    <name type="scientific">Geothrix limicola</name>
    <dbReference type="NCBI Taxonomy" id="2927978"/>
    <lineage>
        <taxon>Bacteria</taxon>
        <taxon>Pseudomonadati</taxon>
        <taxon>Acidobacteriota</taxon>
        <taxon>Holophagae</taxon>
        <taxon>Holophagales</taxon>
        <taxon>Holophagaceae</taxon>
        <taxon>Geothrix</taxon>
    </lineage>
</organism>
<sequence>MSMITRDLASLPKRDVYRVLSSLVIPRPIAWITTLNEGGAVNLAPFSSFMGIFGPPMLAVTLGRRRDGSLKDTHRNLRERREAVVHLADLPLLEALHASADEVAPEVSEVERLGLPTEPSLRVGPPRLKDAPVALECRLNQELELGPASTLVLLDVLVSHAAERIWSAEADCADASLWTPLSRLASVVGPNYGALGQTFRLGASELP</sequence>
<gene>
    <name evidence="6" type="ORF">GETHLI_16480</name>
</gene>
<accession>A0ABQ5QFE0</accession>
<dbReference type="InterPro" id="IPR002563">
    <property type="entry name" value="Flavin_Rdtase-like_dom"/>
</dbReference>
<protein>
    <submittedName>
        <fullName evidence="6">Flavin reductase</fullName>
    </submittedName>
</protein>
<name>A0ABQ5QFE0_9BACT</name>
<dbReference type="EMBL" id="BSDE01000003">
    <property type="protein sequence ID" value="GLH73146.1"/>
    <property type="molecule type" value="Genomic_DNA"/>
</dbReference>
<keyword evidence="3" id="KW-0288">FMN</keyword>
<dbReference type="InterPro" id="IPR012349">
    <property type="entry name" value="Split_barrel_FMN-bd"/>
</dbReference>
<evidence type="ECO:0000259" key="5">
    <source>
        <dbReference type="SMART" id="SM00903"/>
    </source>
</evidence>
<keyword evidence="2" id="KW-0285">Flavoprotein</keyword>
<comment type="similarity">
    <text evidence="4">Belongs to the flavoredoxin family.</text>
</comment>
<dbReference type="Pfam" id="PF01613">
    <property type="entry name" value="Flavin_Reduct"/>
    <property type="match status" value="1"/>
</dbReference>
<keyword evidence="7" id="KW-1185">Reference proteome</keyword>